<dbReference type="InterPro" id="IPR044650">
    <property type="entry name" value="SRFR1-like"/>
</dbReference>
<comment type="caution">
    <text evidence="4">The sequence shown here is derived from an EMBL/GenBank/DDBJ whole genome shotgun (WGS) entry which is preliminary data.</text>
</comment>
<accession>A0ABU1WDB7</accession>
<evidence type="ECO:0000256" key="1">
    <source>
        <dbReference type="PROSITE-ProRule" id="PRU00339"/>
    </source>
</evidence>
<feature type="repeat" description="TPR" evidence="1">
    <location>
        <begin position="110"/>
        <end position="143"/>
    </location>
</feature>
<dbReference type="RefSeq" id="WP_310063384.1">
    <property type="nucleotide sequence ID" value="NZ_JAVDVY010000002.1"/>
</dbReference>
<dbReference type="Proteomes" id="UP001251524">
    <property type="component" value="Unassembled WGS sequence"/>
</dbReference>
<dbReference type="SUPFAM" id="SSF48452">
    <property type="entry name" value="TPR-like"/>
    <property type="match status" value="1"/>
</dbReference>
<sequence length="431" mass="47136">MTQFLVSLVQAATLAAVGAPTAALAADAAAVQAVETVASESYEQQMARARELATSGRRDAAVALYTSLLERSPGNSDVLLGRGRTYAWMKQWPQAEADLLAVTTRSPTYADAWSALGDMYMWSDRPAQAVEAYGQWQALSPTNAETYIARGRAYRDAGDYAAANAQFDAAAEHGADTRVVNDYKASLMQGLRKPDAVVPEGYRWSARLGAGTIDFSPDRGDWNDYILSIRRHFDRGSVALELLHADRFDTTDNAWAIDAYVPLWTRAYANLRYQDGPSDGVLADQAWRVEVFQGVGNGWELSGSYDHLEFDGSTDFYGIGIGKYTGDFYLRYRALYVAGGSGDHDLSHRGLVRYYYAGNADDYVEINGGTGSNDPLTDVSGRVQSDSHSSIGLAFVKFFAPHWGMKLDAGYGDNIDGFDETAYGASLYARW</sequence>
<feature type="domain" description="YaiO beta-barrel" evidence="3">
    <location>
        <begin position="209"/>
        <end position="372"/>
    </location>
</feature>
<dbReference type="EMBL" id="JAVDVY010000002">
    <property type="protein sequence ID" value="MDR7135606.1"/>
    <property type="molecule type" value="Genomic_DNA"/>
</dbReference>
<name>A0ABU1WDB7_9GAMM</name>
<evidence type="ECO:0000259" key="3">
    <source>
        <dbReference type="Pfam" id="PF19413"/>
    </source>
</evidence>
<dbReference type="PANTHER" id="PTHR44749">
    <property type="entry name" value="SUPPRESSOR OF RPS4-RLD 1"/>
    <property type="match status" value="1"/>
</dbReference>
<dbReference type="Gene3D" id="1.25.40.10">
    <property type="entry name" value="Tetratricopeptide repeat domain"/>
    <property type="match status" value="1"/>
</dbReference>
<reference evidence="4 5" key="1">
    <citation type="submission" date="2023-07" db="EMBL/GenBank/DDBJ databases">
        <title>Sorghum-associated microbial communities from plants grown in Nebraska, USA.</title>
        <authorList>
            <person name="Schachtman D."/>
        </authorList>
    </citation>
    <scope>NUCLEOTIDE SEQUENCE [LARGE SCALE GENOMIC DNA]</scope>
    <source>
        <strain evidence="4 5">BE198</strain>
    </source>
</reference>
<gene>
    <name evidence="4" type="ORF">J2X06_002815</name>
</gene>
<dbReference type="PROSITE" id="PS50005">
    <property type="entry name" value="TPR"/>
    <property type="match status" value="1"/>
</dbReference>
<proteinExistence type="predicted"/>
<dbReference type="Pfam" id="PF14559">
    <property type="entry name" value="TPR_19"/>
    <property type="match status" value="1"/>
</dbReference>
<protein>
    <submittedName>
        <fullName evidence="4">YaiO family outer membrane protein</fullName>
    </submittedName>
</protein>
<feature type="chain" id="PRO_5045212880" evidence="2">
    <location>
        <begin position="26"/>
        <end position="431"/>
    </location>
</feature>
<evidence type="ECO:0000313" key="5">
    <source>
        <dbReference type="Proteomes" id="UP001251524"/>
    </source>
</evidence>
<dbReference type="PANTHER" id="PTHR44749:SF1">
    <property type="entry name" value="TETRATRICOPEPTIDE-LIKE HELICAL DOMAIN-CONTAINING PROTEIN"/>
    <property type="match status" value="1"/>
</dbReference>
<dbReference type="SMART" id="SM00028">
    <property type="entry name" value="TPR"/>
    <property type="match status" value="4"/>
</dbReference>
<feature type="signal peptide" evidence="2">
    <location>
        <begin position="1"/>
        <end position="25"/>
    </location>
</feature>
<dbReference type="InterPro" id="IPR019734">
    <property type="entry name" value="TPR_rpt"/>
</dbReference>
<dbReference type="InterPro" id="IPR030887">
    <property type="entry name" value="Beta-barrel_YaiO"/>
</dbReference>
<keyword evidence="1" id="KW-0802">TPR repeat</keyword>
<dbReference type="NCBIfam" id="TIGR04390">
    <property type="entry name" value="OMP_YaiO_dom"/>
    <property type="match status" value="1"/>
</dbReference>
<evidence type="ECO:0000313" key="4">
    <source>
        <dbReference type="EMBL" id="MDR7135606.1"/>
    </source>
</evidence>
<keyword evidence="5" id="KW-1185">Reference proteome</keyword>
<organism evidence="4 5">
    <name type="scientific">Lysobacter niastensis</name>
    <dbReference type="NCBI Taxonomy" id="380629"/>
    <lineage>
        <taxon>Bacteria</taxon>
        <taxon>Pseudomonadati</taxon>
        <taxon>Pseudomonadota</taxon>
        <taxon>Gammaproteobacteria</taxon>
        <taxon>Lysobacterales</taxon>
        <taxon>Lysobacteraceae</taxon>
        <taxon>Lysobacter</taxon>
    </lineage>
</organism>
<dbReference type="Pfam" id="PF19413">
    <property type="entry name" value="YaiO"/>
    <property type="match status" value="1"/>
</dbReference>
<dbReference type="InterPro" id="IPR011990">
    <property type="entry name" value="TPR-like_helical_dom_sf"/>
</dbReference>
<keyword evidence="2" id="KW-0732">Signal</keyword>
<evidence type="ECO:0000256" key="2">
    <source>
        <dbReference type="SAM" id="SignalP"/>
    </source>
</evidence>